<dbReference type="Gene3D" id="3.60.10.10">
    <property type="entry name" value="Endonuclease/exonuclease/phosphatase"/>
    <property type="match status" value="1"/>
</dbReference>
<dbReference type="EMBL" id="KZ293560">
    <property type="protein sequence ID" value="PBK58280.1"/>
    <property type="molecule type" value="Genomic_DNA"/>
</dbReference>
<evidence type="ECO:0008006" key="3">
    <source>
        <dbReference type="Google" id="ProtNLM"/>
    </source>
</evidence>
<proteinExistence type="predicted"/>
<sequence>MNIKGVPTFFSRSSNGAESVIDLTFANATAIAGNLLVDWRVDPGSSYTSDHSAIFWRIDQDVKVVENALGEQYNLKDADAGEWEEDFKIKIEGFYDSMREIEQATSESMDQSQLDEIIAQFHMLIQESIESVVPKRKLSKHAYARWGREMKNAC</sequence>
<organism evidence="1 2">
    <name type="scientific">Armillaria solidipes</name>
    <dbReference type="NCBI Taxonomy" id="1076256"/>
    <lineage>
        <taxon>Eukaryota</taxon>
        <taxon>Fungi</taxon>
        <taxon>Dikarya</taxon>
        <taxon>Basidiomycota</taxon>
        <taxon>Agaricomycotina</taxon>
        <taxon>Agaricomycetes</taxon>
        <taxon>Agaricomycetidae</taxon>
        <taxon>Agaricales</taxon>
        <taxon>Marasmiineae</taxon>
        <taxon>Physalacriaceae</taxon>
        <taxon>Armillaria</taxon>
    </lineage>
</organism>
<name>A0A2H3AKJ5_9AGAR</name>
<accession>A0A2H3AKJ5</accession>
<protein>
    <recommendedName>
        <fullName evidence="3">Endonuclease/exonuclease/phosphatase domain-containing protein</fullName>
    </recommendedName>
</protein>
<reference evidence="2" key="1">
    <citation type="journal article" date="2017" name="Nat. Ecol. Evol.">
        <title>Genome expansion and lineage-specific genetic innovations in the forest pathogenic fungi Armillaria.</title>
        <authorList>
            <person name="Sipos G."/>
            <person name="Prasanna A.N."/>
            <person name="Walter M.C."/>
            <person name="O'Connor E."/>
            <person name="Balint B."/>
            <person name="Krizsan K."/>
            <person name="Kiss B."/>
            <person name="Hess J."/>
            <person name="Varga T."/>
            <person name="Slot J."/>
            <person name="Riley R."/>
            <person name="Boka B."/>
            <person name="Rigling D."/>
            <person name="Barry K."/>
            <person name="Lee J."/>
            <person name="Mihaltcheva S."/>
            <person name="LaButti K."/>
            <person name="Lipzen A."/>
            <person name="Waldron R."/>
            <person name="Moloney N.M."/>
            <person name="Sperisen C."/>
            <person name="Kredics L."/>
            <person name="Vagvoelgyi C."/>
            <person name="Patrignani A."/>
            <person name="Fitzpatrick D."/>
            <person name="Nagy I."/>
            <person name="Doyle S."/>
            <person name="Anderson J.B."/>
            <person name="Grigoriev I.V."/>
            <person name="Gueldener U."/>
            <person name="Muensterkoetter M."/>
            <person name="Nagy L.G."/>
        </authorList>
    </citation>
    <scope>NUCLEOTIDE SEQUENCE [LARGE SCALE GENOMIC DNA]</scope>
    <source>
        <strain evidence="2">28-4</strain>
    </source>
</reference>
<dbReference type="InterPro" id="IPR036691">
    <property type="entry name" value="Endo/exonu/phosph_ase_sf"/>
</dbReference>
<evidence type="ECO:0000313" key="1">
    <source>
        <dbReference type="EMBL" id="PBK58280.1"/>
    </source>
</evidence>
<dbReference type="Proteomes" id="UP000218334">
    <property type="component" value="Unassembled WGS sequence"/>
</dbReference>
<dbReference type="SUPFAM" id="SSF56219">
    <property type="entry name" value="DNase I-like"/>
    <property type="match status" value="1"/>
</dbReference>
<keyword evidence="2" id="KW-1185">Reference proteome</keyword>
<gene>
    <name evidence="1" type="ORF">ARMSODRAFT_1028390</name>
</gene>
<evidence type="ECO:0000313" key="2">
    <source>
        <dbReference type="Proteomes" id="UP000218334"/>
    </source>
</evidence>
<dbReference type="AlphaFoldDB" id="A0A2H3AKJ5"/>